<feature type="compositionally biased region" description="Basic and acidic residues" evidence="2">
    <location>
        <begin position="227"/>
        <end position="266"/>
    </location>
</feature>
<name>A0AA39PC41_9AGAR</name>
<protein>
    <submittedName>
        <fullName evidence="3">Uncharacterized protein</fullName>
    </submittedName>
</protein>
<proteinExistence type="predicted"/>
<comment type="caution">
    <text evidence="3">The sequence shown here is derived from an EMBL/GenBank/DDBJ whole genome shotgun (WGS) entry which is preliminary data.</text>
</comment>
<keyword evidence="1" id="KW-0175">Coiled coil</keyword>
<evidence type="ECO:0000313" key="4">
    <source>
        <dbReference type="Proteomes" id="UP001175227"/>
    </source>
</evidence>
<feature type="compositionally biased region" description="Basic residues" evidence="2">
    <location>
        <begin position="179"/>
        <end position="215"/>
    </location>
</feature>
<keyword evidence="4" id="KW-1185">Reference proteome</keyword>
<sequence length="422" mass="47598">MASSSSLSSVVSNLVRASMGTSVSSTVTDEDLDRHVAELLIKDAKKRAERYGQQGIRAYLSSQLSDSNAPKTNKRFLSSIIRSTDEHNKTILKAQALSAQEIQREKEELQRKQRRARAEEAVAARRTKLDSRKSADKESWDSIVADGTVRPVGTSRDVRRGVVAVEAPAIRTSLDSKHTTRSHRSRHSTRHTSRRSRSRHHHSKSRRRRGSHSRTRSPSQKPSRSSSRSERARDQSPSDARNLSDSRNLSKEAELRQKLRASKDKPPSILAKLQESESRRRSLTPPSKRRKTRSPSVESTLSSPMSISPSASPGPEPSVQLPSKMDKYFEESYDPRLDVAPLSVPKFEGWDAMLELIRVRREDKDEKKRLERMGLSKEQIKKEISSSKAVGDRWNSGGATAMDIEYKKRGTVREWDLGKDTV</sequence>
<evidence type="ECO:0000313" key="3">
    <source>
        <dbReference type="EMBL" id="KAK0481432.1"/>
    </source>
</evidence>
<dbReference type="EMBL" id="JAUEPR010000008">
    <property type="protein sequence ID" value="KAK0481432.1"/>
    <property type="molecule type" value="Genomic_DNA"/>
</dbReference>
<gene>
    <name evidence="3" type="ORF">IW261DRAFT_1550588</name>
</gene>
<evidence type="ECO:0000256" key="2">
    <source>
        <dbReference type="SAM" id="MobiDB-lite"/>
    </source>
</evidence>
<feature type="coiled-coil region" evidence="1">
    <location>
        <begin position="92"/>
        <end position="126"/>
    </location>
</feature>
<dbReference type="AlphaFoldDB" id="A0AA39PC41"/>
<accession>A0AA39PC41</accession>
<evidence type="ECO:0000256" key="1">
    <source>
        <dbReference type="SAM" id="Coils"/>
    </source>
</evidence>
<dbReference type="PANTHER" id="PTHR40132">
    <property type="entry name" value="PRE-MRNA-SPLICING FACTOR 38B"/>
    <property type="match status" value="1"/>
</dbReference>
<dbReference type="PANTHER" id="PTHR40132:SF1">
    <property type="entry name" value="PRE-MRNA-SPLICING FACTOR 38B"/>
    <property type="match status" value="1"/>
</dbReference>
<feature type="compositionally biased region" description="Low complexity" evidence="2">
    <location>
        <begin position="299"/>
        <end position="313"/>
    </location>
</feature>
<reference evidence="3" key="1">
    <citation type="submission" date="2023-06" db="EMBL/GenBank/DDBJ databases">
        <authorList>
            <consortium name="Lawrence Berkeley National Laboratory"/>
            <person name="Ahrendt S."/>
            <person name="Sahu N."/>
            <person name="Indic B."/>
            <person name="Wong-Bajracharya J."/>
            <person name="Merenyi Z."/>
            <person name="Ke H.-M."/>
            <person name="Monk M."/>
            <person name="Kocsube S."/>
            <person name="Drula E."/>
            <person name="Lipzen A."/>
            <person name="Balint B."/>
            <person name="Henrissat B."/>
            <person name="Andreopoulos B."/>
            <person name="Martin F.M."/>
            <person name="Harder C.B."/>
            <person name="Rigling D."/>
            <person name="Ford K.L."/>
            <person name="Foster G.D."/>
            <person name="Pangilinan J."/>
            <person name="Papanicolaou A."/>
            <person name="Barry K."/>
            <person name="LaButti K."/>
            <person name="Viragh M."/>
            <person name="Koriabine M."/>
            <person name="Yan M."/>
            <person name="Riley R."/>
            <person name="Champramary S."/>
            <person name="Plett K.L."/>
            <person name="Tsai I.J."/>
            <person name="Slot J."/>
            <person name="Sipos G."/>
            <person name="Plett J."/>
            <person name="Nagy L.G."/>
            <person name="Grigoriev I.V."/>
        </authorList>
    </citation>
    <scope>NUCLEOTIDE SEQUENCE</scope>
    <source>
        <strain evidence="3">ICMP 16352</strain>
    </source>
</reference>
<organism evidence="3 4">
    <name type="scientific">Armillaria novae-zelandiae</name>
    <dbReference type="NCBI Taxonomy" id="153914"/>
    <lineage>
        <taxon>Eukaryota</taxon>
        <taxon>Fungi</taxon>
        <taxon>Dikarya</taxon>
        <taxon>Basidiomycota</taxon>
        <taxon>Agaricomycotina</taxon>
        <taxon>Agaricomycetes</taxon>
        <taxon>Agaricomycetidae</taxon>
        <taxon>Agaricales</taxon>
        <taxon>Marasmiineae</taxon>
        <taxon>Physalacriaceae</taxon>
        <taxon>Armillaria</taxon>
    </lineage>
</organism>
<feature type="region of interest" description="Disordered" evidence="2">
    <location>
        <begin position="169"/>
        <end position="326"/>
    </location>
</feature>
<feature type="compositionally biased region" description="Low complexity" evidence="2">
    <location>
        <begin position="216"/>
        <end position="226"/>
    </location>
</feature>
<dbReference type="Proteomes" id="UP001175227">
    <property type="component" value="Unassembled WGS sequence"/>
</dbReference>